<comment type="caution">
    <text evidence="1">The sequence shown here is derived from an EMBL/GenBank/DDBJ whole genome shotgun (WGS) entry which is preliminary data.</text>
</comment>
<keyword evidence="2" id="KW-1185">Reference proteome</keyword>
<dbReference type="Proteomes" id="UP001239111">
    <property type="component" value="Chromosome 3"/>
</dbReference>
<reference evidence="1" key="1">
    <citation type="submission" date="2023-04" db="EMBL/GenBank/DDBJ databases">
        <title>A chromosome-level genome assembly of the parasitoid wasp Eretmocerus hayati.</title>
        <authorList>
            <person name="Zhong Y."/>
            <person name="Liu S."/>
            <person name="Liu Y."/>
        </authorList>
    </citation>
    <scope>NUCLEOTIDE SEQUENCE</scope>
    <source>
        <strain evidence="1">ZJU_SS_LIU_2023</strain>
    </source>
</reference>
<organism evidence="1 2">
    <name type="scientific">Eretmocerus hayati</name>
    <dbReference type="NCBI Taxonomy" id="131215"/>
    <lineage>
        <taxon>Eukaryota</taxon>
        <taxon>Metazoa</taxon>
        <taxon>Ecdysozoa</taxon>
        <taxon>Arthropoda</taxon>
        <taxon>Hexapoda</taxon>
        <taxon>Insecta</taxon>
        <taxon>Pterygota</taxon>
        <taxon>Neoptera</taxon>
        <taxon>Endopterygota</taxon>
        <taxon>Hymenoptera</taxon>
        <taxon>Apocrita</taxon>
        <taxon>Proctotrupomorpha</taxon>
        <taxon>Chalcidoidea</taxon>
        <taxon>Aphelinidae</taxon>
        <taxon>Aphelininae</taxon>
        <taxon>Eretmocerus</taxon>
    </lineage>
</organism>
<dbReference type="EMBL" id="CM056743">
    <property type="protein sequence ID" value="KAJ8672749.1"/>
    <property type="molecule type" value="Genomic_DNA"/>
</dbReference>
<sequence>IQSLYEIIVEIWKTLENDGERNVLKGYSETGRLFTIGYMGYMLSACAVFVSMPLHPVLLDIVMPLNDSRALKSILEGEYLIDLEEYYGAIWAYECFVCAITNFLFIGVDSSYSAYVHQCVGLLAIVKFHLRSTSGNTSTKLNENNGSNDAYNSIVRPVELHRKALRFANALESTYSTNFFILFALNAVLLSVGSVVILINLDHLMEFIRYSMIWVGVMMHMFYLSLPAQKLTDISAGIFHDAYTNKWYKCTVKTQKLLKFIMMRSKEPCLLTAGKVYVMNLENCGA</sequence>
<gene>
    <name evidence="1" type="ORF">QAD02_004009</name>
</gene>
<evidence type="ECO:0000313" key="1">
    <source>
        <dbReference type="EMBL" id="KAJ8672749.1"/>
    </source>
</evidence>
<proteinExistence type="predicted"/>
<evidence type="ECO:0000313" key="2">
    <source>
        <dbReference type="Proteomes" id="UP001239111"/>
    </source>
</evidence>
<name>A0ACC2NNU0_9HYME</name>
<feature type="non-terminal residue" evidence="1">
    <location>
        <position position="1"/>
    </location>
</feature>
<feature type="non-terminal residue" evidence="1">
    <location>
        <position position="286"/>
    </location>
</feature>
<protein>
    <submittedName>
        <fullName evidence="1">Uncharacterized protein</fullName>
    </submittedName>
</protein>
<accession>A0ACC2NNU0</accession>